<reference evidence="2 3" key="1">
    <citation type="submission" date="2018-06" db="EMBL/GenBank/DDBJ databases">
        <title>Complete Genomes of Monosporascus.</title>
        <authorList>
            <person name="Robinson A.J."/>
            <person name="Natvig D.O."/>
        </authorList>
    </citation>
    <scope>NUCLEOTIDE SEQUENCE [LARGE SCALE GENOMIC DNA]</scope>
    <source>
        <strain evidence="2 3">CBS 609.92</strain>
    </source>
</reference>
<dbReference type="EMBL" id="QJNS01000269">
    <property type="protein sequence ID" value="RYO80945.1"/>
    <property type="molecule type" value="Genomic_DNA"/>
</dbReference>
<keyword evidence="3" id="KW-1185">Reference proteome</keyword>
<protein>
    <recommendedName>
        <fullName evidence="1">AB hydrolase-1 domain-containing protein</fullName>
    </recommendedName>
</protein>
<comment type="caution">
    <text evidence="2">The sequence shown here is derived from an EMBL/GenBank/DDBJ whole genome shotgun (WGS) entry which is preliminary data.</text>
</comment>
<proteinExistence type="predicted"/>
<organism evidence="2 3">
    <name type="scientific">Monosporascus cannonballus</name>
    <dbReference type="NCBI Taxonomy" id="155416"/>
    <lineage>
        <taxon>Eukaryota</taxon>
        <taxon>Fungi</taxon>
        <taxon>Dikarya</taxon>
        <taxon>Ascomycota</taxon>
        <taxon>Pezizomycotina</taxon>
        <taxon>Sordariomycetes</taxon>
        <taxon>Xylariomycetidae</taxon>
        <taxon>Xylariales</taxon>
        <taxon>Xylariales incertae sedis</taxon>
        <taxon>Monosporascus</taxon>
    </lineage>
</organism>
<feature type="domain" description="AB hydrolase-1" evidence="1">
    <location>
        <begin position="4"/>
        <end position="191"/>
    </location>
</feature>
<dbReference type="Pfam" id="PF12697">
    <property type="entry name" value="Abhydrolase_6"/>
    <property type="match status" value="1"/>
</dbReference>
<sequence length="207" mass="22354">MEDDAAHIRDAITSILDDESNPRNVVVLVHSYGGVPGSSALKGLSKADRSARGKGTAVLGIVYMGSFIIPLGQSLRDTMGDAMPPEYRASQPGQYLQPISAELAPLIFNDLESPEDVAKYYSMMTRQSSDSFDGKLSYEAWKDIPSVQMVPEKDIIVPIQLQNAMYEQAVAAGGKITQVFLQGIGHAPNVRVTKLIAEEMVKLAAGQ</sequence>
<dbReference type="PANTHER" id="PTHR37017">
    <property type="entry name" value="AB HYDROLASE-1 DOMAIN-CONTAINING PROTEIN-RELATED"/>
    <property type="match status" value="1"/>
</dbReference>
<dbReference type="PANTHER" id="PTHR37017:SF13">
    <property type="entry name" value="AB HYDROLASE-1 DOMAIN-CONTAINING PROTEIN"/>
    <property type="match status" value="1"/>
</dbReference>
<evidence type="ECO:0000313" key="2">
    <source>
        <dbReference type="EMBL" id="RYO80945.1"/>
    </source>
</evidence>
<accession>A0ABY0H2X6</accession>
<evidence type="ECO:0000313" key="3">
    <source>
        <dbReference type="Proteomes" id="UP000294003"/>
    </source>
</evidence>
<dbReference type="InterPro" id="IPR029058">
    <property type="entry name" value="AB_hydrolase_fold"/>
</dbReference>
<name>A0ABY0H2X6_9PEZI</name>
<dbReference type="Gene3D" id="3.40.50.1820">
    <property type="entry name" value="alpha/beta hydrolase"/>
    <property type="match status" value="1"/>
</dbReference>
<gene>
    <name evidence="2" type="ORF">DL762_007382</name>
</gene>
<evidence type="ECO:0000259" key="1">
    <source>
        <dbReference type="Pfam" id="PF12697"/>
    </source>
</evidence>
<dbReference type="InterPro" id="IPR000073">
    <property type="entry name" value="AB_hydrolase_1"/>
</dbReference>
<dbReference type="InterPro" id="IPR052897">
    <property type="entry name" value="Sec-Metab_Biosynth_Hydrolase"/>
</dbReference>
<dbReference type="Proteomes" id="UP000294003">
    <property type="component" value="Unassembled WGS sequence"/>
</dbReference>
<dbReference type="SUPFAM" id="SSF53474">
    <property type="entry name" value="alpha/beta-Hydrolases"/>
    <property type="match status" value="1"/>
</dbReference>